<sequence>MRQTPILLLGSTGGSYLADVETEQHLGPRGLAQYSACNWYRLIGCSTGKLLFGTADQTAGLTKVFVLANVLIAMALAWDLVFPINKSLWTSSFALSYWRCSDEFLCSDVLAIRYTEVSFMLYLSIRGFWF</sequence>
<name>A0ABT3D0S7_9BACT</name>
<dbReference type="RefSeq" id="WP_264140496.1">
    <property type="nucleotide sequence ID" value="NZ_JAOYOD010000010.1"/>
</dbReference>
<accession>A0ABT3D0S7</accession>
<protein>
    <submittedName>
        <fullName evidence="1">Uncharacterized protein</fullName>
    </submittedName>
</protein>
<dbReference type="Proteomes" id="UP001300692">
    <property type="component" value="Unassembled WGS sequence"/>
</dbReference>
<evidence type="ECO:0000313" key="1">
    <source>
        <dbReference type="EMBL" id="MCV9389515.1"/>
    </source>
</evidence>
<gene>
    <name evidence="1" type="ORF">N7U62_22875</name>
</gene>
<proteinExistence type="predicted"/>
<reference evidence="1 2" key="1">
    <citation type="submission" date="2022-10" db="EMBL/GenBank/DDBJ databases">
        <title>Comparative genomics and taxonomic characterization of three novel marine species of genus Reichenbachiella exhibiting antioxidant and polysaccharide degradation activities.</title>
        <authorList>
            <person name="Muhammad N."/>
            <person name="Lee Y.-J."/>
            <person name="Ko J."/>
            <person name="Kim S.-G."/>
        </authorList>
    </citation>
    <scope>NUCLEOTIDE SEQUENCE [LARGE SCALE GENOMIC DNA]</scope>
    <source>
        <strain evidence="1 2">ABR2-5</strain>
    </source>
</reference>
<organism evidence="1 2">
    <name type="scientific">Reichenbachiella ulvae</name>
    <dbReference type="NCBI Taxonomy" id="2980104"/>
    <lineage>
        <taxon>Bacteria</taxon>
        <taxon>Pseudomonadati</taxon>
        <taxon>Bacteroidota</taxon>
        <taxon>Cytophagia</taxon>
        <taxon>Cytophagales</taxon>
        <taxon>Reichenbachiellaceae</taxon>
        <taxon>Reichenbachiella</taxon>
    </lineage>
</organism>
<dbReference type="EMBL" id="JAOYOD010000010">
    <property type="protein sequence ID" value="MCV9389515.1"/>
    <property type="molecule type" value="Genomic_DNA"/>
</dbReference>
<keyword evidence="2" id="KW-1185">Reference proteome</keyword>
<evidence type="ECO:0000313" key="2">
    <source>
        <dbReference type="Proteomes" id="UP001300692"/>
    </source>
</evidence>
<comment type="caution">
    <text evidence="1">The sequence shown here is derived from an EMBL/GenBank/DDBJ whole genome shotgun (WGS) entry which is preliminary data.</text>
</comment>